<dbReference type="RefSeq" id="WP_169363784.1">
    <property type="nucleotide sequence ID" value="NZ_JAAVJL010000001.1"/>
</dbReference>
<gene>
    <name evidence="8 11" type="primary">rnc</name>
    <name evidence="11" type="ORF">HC246_13210</name>
</gene>
<dbReference type="InterPro" id="IPR000999">
    <property type="entry name" value="RNase_III_dom"/>
</dbReference>
<dbReference type="Pfam" id="PF00035">
    <property type="entry name" value="dsrm"/>
    <property type="match status" value="1"/>
</dbReference>
<evidence type="ECO:0000259" key="9">
    <source>
        <dbReference type="PROSITE" id="PS50137"/>
    </source>
</evidence>
<dbReference type="HAMAP" id="MF_00104">
    <property type="entry name" value="RNase_III"/>
    <property type="match status" value="1"/>
</dbReference>
<dbReference type="EMBL" id="JAAVJL010000001">
    <property type="protein sequence ID" value="NMF58949.1"/>
    <property type="molecule type" value="Genomic_DNA"/>
</dbReference>
<comment type="similarity">
    <text evidence="2">Belongs to the ribonuclease III family.</text>
</comment>
<keyword evidence="8" id="KW-0819">tRNA processing</keyword>
<dbReference type="Pfam" id="PF14622">
    <property type="entry name" value="Ribonucleas_3_3"/>
    <property type="match status" value="1"/>
</dbReference>
<dbReference type="SUPFAM" id="SSF54768">
    <property type="entry name" value="dsRNA-binding domain-like"/>
    <property type="match status" value="1"/>
</dbReference>
<keyword evidence="5 8" id="KW-0255">Endonuclease</keyword>
<keyword evidence="3 8" id="KW-0507">mRNA processing</keyword>
<dbReference type="EC" id="3.1.26.3" evidence="8"/>
<protein>
    <recommendedName>
        <fullName evidence="8">Ribonuclease 3</fullName>
        <ecNumber evidence="8">3.1.26.3</ecNumber>
    </recommendedName>
    <alternativeName>
        <fullName evidence="8">Ribonuclease III</fullName>
        <shortName evidence="8">RNase III</shortName>
    </alternativeName>
</protein>
<dbReference type="Proteomes" id="UP000738376">
    <property type="component" value="Unassembled WGS sequence"/>
</dbReference>
<dbReference type="NCBIfam" id="TIGR02191">
    <property type="entry name" value="RNaseIII"/>
    <property type="match status" value="1"/>
</dbReference>
<evidence type="ECO:0000256" key="1">
    <source>
        <dbReference type="ARBA" id="ARBA00000109"/>
    </source>
</evidence>
<evidence type="ECO:0000313" key="11">
    <source>
        <dbReference type="EMBL" id="NMF58949.1"/>
    </source>
</evidence>
<evidence type="ECO:0000256" key="6">
    <source>
        <dbReference type="ARBA" id="ARBA00022801"/>
    </source>
</evidence>
<dbReference type="InterPro" id="IPR014720">
    <property type="entry name" value="dsRBD_dom"/>
</dbReference>
<comment type="cofactor">
    <cofactor evidence="8">
        <name>Mg(2+)</name>
        <dbReference type="ChEBI" id="CHEBI:18420"/>
    </cofactor>
</comment>
<comment type="catalytic activity">
    <reaction evidence="1 8">
        <text>Endonucleolytic cleavage to 5'-phosphomonoester.</text>
        <dbReference type="EC" id="3.1.26.3"/>
    </reaction>
</comment>
<keyword evidence="6 8" id="KW-0378">Hydrolase</keyword>
<evidence type="ECO:0000256" key="8">
    <source>
        <dbReference type="HAMAP-Rule" id="MF_00104"/>
    </source>
</evidence>
<name>A0ABX1LVY0_9CYAN</name>
<evidence type="ECO:0000259" key="10">
    <source>
        <dbReference type="PROSITE" id="PS50142"/>
    </source>
</evidence>
<dbReference type="PROSITE" id="PS00517">
    <property type="entry name" value="RNASE_3_1"/>
    <property type="match status" value="1"/>
</dbReference>
<keyword evidence="8" id="KW-0479">Metal-binding</keyword>
<dbReference type="InterPro" id="IPR036389">
    <property type="entry name" value="RNase_III_sf"/>
</dbReference>
<dbReference type="PROSITE" id="PS50137">
    <property type="entry name" value="DS_RBD"/>
    <property type="match status" value="1"/>
</dbReference>
<feature type="domain" description="RNase III" evidence="10">
    <location>
        <begin position="1"/>
        <end position="124"/>
    </location>
</feature>
<dbReference type="Gene3D" id="1.10.1520.10">
    <property type="entry name" value="Ribonuclease III domain"/>
    <property type="match status" value="1"/>
</dbReference>
<sequence length="227" mass="25629">MKELFSFHDPNLLRMALTHRSYVHENPSVGEDNERLEFLGDAILNFLSGSYLYRQHPELGEDELTRRRAALVDEKQLANFAIALELDTQILLGKGALRDGGNKSDNLLSCAFEAMIGALYLDRNCDVELVRPAVEALFTSVPPELVNTRSDLDAKNRLQEWVQSYIGHTLPRYITEKVGGTDHTPEFASKVYVGDRLYGQSLRNFSSKKEAERAAALDALEQIERML</sequence>
<evidence type="ECO:0000256" key="4">
    <source>
        <dbReference type="ARBA" id="ARBA00022722"/>
    </source>
</evidence>
<evidence type="ECO:0000313" key="12">
    <source>
        <dbReference type="Proteomes" id="UP000738376"/>
    </source>
</evidence>
<dbReference type="SMART" id="SM00358">
    <property type="entry name" value="DSRM"/>
    <property type="match status" value="1"/>
</dbReference>
<dbReference type="PANTHER" id="PTHR11207">
    <property type="entry name" value="RIBONUCLEASE III"/>
    <property type="match status" value="1"/>
</dbReference>
<comment type="subcellular location">
    <subcellularLocation>
        <location evidence="8">Cytoplasm</location>
    </subcellularLocation>
</comment>
<comment type="caution">
    <text evidence="8">Lacks conserved residue(s) required for the propagation of feature annotation.</text>
</comment>
<evidence type="ECO:0000256" key="3">
    <source>
        <dbReference type="ARBA" id="ARBA00022664"/>
    </source>
</evidence>
<accession>A0ABX1LVY0</accession>
<dbReference type="Gene3D" id="3.30.160.20">
    <property type="match status" value="1"/>
</dbReference>
<reference evidence="11 12" key="1">
    <citation type="submission" date="2020-03" db="EMBL/GenBank/DDBJ databases">
        <title>Draft Genome Sequence of 2-Methylisoborneol Producing Pseudanabaena yagii Strain GIHE-NHR1 Isolated from North Han River in South Korea.</title>
        <authorList>
            <person name="Jeong J."/>
        </authorList>
    </citation>
    <scope>NUCLEOTIDE SEQUENCE [LARGE SCALE GENOMIC DNA]</scope>
    <source>
        <strain evidence="11 12">GIHE-NHR1</strain>
    </source>
</reference>
<keyword evidence="12" id="KW-1185">Reference proteome</keyword>
<dbReference type="InterPro" id="IPR011907">
    <property type="entry name" value="RNase_III"/>
</dbReference>
<dbReference type="GO" id="GO:0004525">
    <property type="term" value="F:ribonuclease III activity"/>
    <property type="evidence" value="ECO:0007669"/>
    <property type="project" value="UniProtKB-EC"/>
</dbReference>
<feature type="binding site" evidence="8">
    <location>
        <position position="113"/>
    </location>
    <ligand>
        <name>Mg(2+)</name>
        <dbReference type="ChEBI" id="CHEBI:18420"/>
    </ligand>
</feature>
<keyword evidence="7 8" id="KW-0694">RNA-binding</keyword>
<organism evidence="11 12">
    <name type="scientific">Pseudanabaena yagii GIHE-NHR1</name>
    <dbReference type="NCBI Taxonomy" id="2722753"/>
    <lineage>
        <taxon>Bacteria</taxon>
        <taxon>Bacillati</taxon>
        <taxon>Cyanobacteriota</taxon>
        <taxon>Cyanophyceae</taxon>
        <taxon>Pseudanabaenales</taxon>
        <taxon>Pseudanabaenaceae</taxon>
        <taxon>Pseudanabaena</taxon>
        <taxon>Pseudanabaena yagii</taxon>
    </lineage>
</organism>
<comment type="function">
    <text evidence="8">Digests double-stranded RNA. Involved in the processing of primary rRNA transcript to yield the immediate precursors to the large and small rRNAs (23S and 16S). Processes some mRNAs, and tRNAs when they are encoded in the rRNA operon. Processes pre-crRNA and tracrRNA of type II CRISPR loci if present in the organism.</text>
</comment>
<dbReference type="SUPFAM" id="SSF69065">
    <property type="entry name" value="RNase III domain-like"/>
    <property type="match status" value="1"/>
</dbReference>
<dbReference type="PANTHER" id="PTHR11207:SF0">
    <property type="entry name" value="RIBONUCLEASE 3"/>
    <property type="match status" value="1"/>
</dbReference>
<comment type="subunit">
    <text evidence="8">Homodimer.</text>
</comment>
<keyword evidence="4 8" id="KW-0540">Nuclease</keyword>
<feature type="active site" evidence="8">
    <location>
        <position position="113"/>
    </location>
</feature>
<keyword evidence="8" id="KW-0699">rRNA-binding</keyword>
<feature type="active site" evidence="8">
    <location>
        <position position="41"/>
    </location>
</feature>
<dbReference type="CDD" id="cd10845">
    <property type="entry name" value="DSRM_RNAse_III_family"/>
    <property type="match status" value="1"/>
</dbReference>
<keyword evidence="8" id="KW-0460">Magnesium</keyword>
<dbReference type="SMART" id="SM00535">
    <property type="entry name" value="RIBOc"/>
    <property type="match status" value="1"/>
</dbReference>
<evidence type="ECO:0000256" key="2">
    <source>
        <dbReference type="ARBA" id="ARBA00010183"/>
    </source>
</evidence>
<evidence type="ECO:0000256" key="5">
    <source>
        <dbReference type="ARBA" id="ARBA00022759"/>
    </source>
</evidence>
<proteinExistence type="inferred from homology"/>
<dbReference type="PROSITE" id="PS50142">
    <property type="entry name" value="RNASE_3_2"/>
    <property type="match status" value="1"/>
</dbReference>
<feature type="domain" description="DRBM" evidence="9">
    <location>
        <begin position="153"/>
        <end position="225"/>
    </location>
</feature>
<keyword evidence="8" id="KW-0963">Cytoplasm</keyword>
<evidence type="ECO:0000256" key="7">
    <source>
        <dbReference type="ARBA" id="ARBA00022884"/>
    </source>
</evidence>
<keyword evidence="8" id="KW-0698">rRNA processing</keyword>
<feature type="binding site" evidence="8">
    <location>
        <position position="37"/>
    </location>
    <ligand>
        <name>Mg(2+)</name>
        <dbReference type="ChEBI" id="CHEBI:18420"/>
    </ligand>
</feature>
<comment type="caution">
    <text evidence="11">The sequence shown here is derived from an EMBL/GenBank/DDBJ whole genome shotgun (WGS) entry which is preliminary data.</text>
</comment>
<dbReference type="CDD" id="cd00593">
    <property type="entry name" value="RIBOc"/>
    <property type="match status" value="1"/>
</dbReference>